<feature type="domain" description="Peptidase M16 C-terminal" evidence="3">
    <location>
        <begin position="187"/>
        <end position="343"/>
    </location>
</feature>
<gene>
    <name evidence="4" type="ORF">KC660_04190</name>
</gene>
<dbReference type="Pfam" id="PF05193">
    <property type="entry name" value="Peptidase_M16_C"/>
    <property type="match status" value="1"/>
</dbReference>
<feature type="non-terminal residue" evidence="4">
    <location>
        <position position="419"/>
    </location>
</feature>
<dbReference type="Gene3D" id="3.30.830.10">
    <property type="entry name" value="Metalloenzyme, LuxS/M16 peptidase-like"/>
    <property type="match status" value="2"/>
</dbReference>
<dbReference type="SUPFAM" id="SSF63411">
    <property type="entry name" value="LuxS/MPP-like metallohydrolase"/>
    <property type="match status" value="2"/>
</dbReference>
<evidence type="ECO:0000259" key="2">
    <source>
        <dbReference type="Pfam" id="PF00675"/>
    </source>
</evidence>
<dbReference type="PANTHER" id="PTHR11851">
    <property type="entry name" value="METALLOPROTEASE"/>
    <property type="match status" value="1"/>
</dbReference>
<proteinExistence type="inferred from homology"/>
<protein>
    <submittedName>
        <fullName evidence="4">Insulinase family protein</fullName>
    </submittedName>
</protein>
<dbReference type="GO" id="GO:0046872">
    <property type="term" value="F:metal ion binding"/>
    <property type="evidence" value="ECO:0007669"/>
    <property type="project" value="InterPro"/>
</dbReference>
<dbReference type="InterPro" id="IPR050361">
    <property type="entry name" value="MPP/UQCRC_Complex"/>
</dbReference>
<dbReference type="InterPro" id="IPR007863">
    <property type="entry name" value="Peptidase_M16_C"/>
</dbReference>
<dbReference type="Proteomes" id="UP000782843">
    <property type="component" value="Unassembled WGS sequence"/>
</dbReference>
<reference evidence="4" key="1">
    <citation type="submission" date="2020-04" db="EMBL/GenBank/DDBJ databases">
        <authorList>
            <person name="Zhang T."/>
        </authorList>
    </citation>
    <scope>NUCLEOTIDE SEQUENCE</scope>
    <source>
        <strain evidence="4">HKST-UBA10</strain>
    </source>
</reference>
<comment type="similarity">
    <text evidence="1">Belongs to the peptidase M16 family.</text>
</comment>
<name>A0A955L4A3_9BACT</name>
<dbReference type="EMBL" id="JAGQLG010000171">
    <property type="protein sequence ID" value="MCA9382577.1"/>
    <property type="molecule type" value="Genomic_DNA"/>
</dbReference>
<evidence type="ECO:0000313" key="5">
    <source>
        <dbReference type="Proteomes" id="UP000782843"/>
    </source>
</evidence>
<organism evidence="4 5">
    <name type="scientific">Candidatus Dojkabacteria bacterium</name>
    <dbReference type="NCBI Taxonomy" id="2099670"/>
    <lineage>
        <taxon>Bacteria</taxon>
        <taxon>Candidatus Dojkabacteria</taxon>
    </lineage>
</organism>
<reference evidence="4" key="2">
    <citation type="journal article" date="2021" name="Microbiome">
        <title>Successional dynamics and alternative stable states in a saline activated sludge microbial community over 9 years.</title>
        <authorList>
            <person name="Wang Y."/>
            <person name="Ye J."/>
            <person name="Ju F."/>
            <person name="Liu L."/>
            <person name="Boyd J.A."/>
            <person name="Deng Y."/>
            <person name="Parks D.H."/>
            <person name="Jiang X."/>
            <person name="Yin X."/>
            <person name="Woodcroft B.J."/>
            <person name="Tyson G.W."/>
            <person name="Hugenholtz P."/>
            <person name="Polz M.F."/>
            <person name="Zhang T."/>
        </authorList>
    </citation>
    <scope>NUCLEOTIDE SEQUENCE</scope>
    <source>
        <strain evidence="4">HKST-UBA10</strain>
    </source>
</reference>
<dbReference type="AlphaFoldDB" id="A0A955L4A3"/>
<evidence type="ECO:0000259" key="3">
    <source>
        <dbReference type="Pfam" id="PF05193"/>
    </source>
</evidence>
<comment type="caution">
    <text evidence="4">The sequence shown here is derived from an EMBL/GenBank/DDBJ whole genome shotgun (WGS) entry which is preliminary data.</text>
</comment>
<evidence type="ECO:0000256" key="1">
    <source>
        <dbReference type="ARBA" id="ARBA00007261"/>
    </source>
</evidence>
<evidence type="ECO:0000313" key="4">
    <source>
        <dbReference type="EMBL" id="MCA9382577.1"/>
    </source>
</evidence>
<accession>A0A955L4A3</accession>
<dbReference type="Pfam" id="PF00675">
    <property type="entry name" value="Peptidase_M16"/>
    <property type="match status" value="1"/>
</dbReference>
<dbReference type="InterPro" id="IPR011249">
    <property type="entry name" value="Metalloenz_LuxS/M16"/>
</dbReference>
<sequence length="419" mass="47218">MEHIKEKLKNGIIVNFFPLEDVRTMSIGLYIKGAGSSRDPKSKMGMYELLSGLILRGSKKFPTYRDINFEIESLGGAVSISSSDEYFAYAMSVPSREIKKALEVLLDLYLNPLLKEKDFQKEKVNQETSIRAKTNDPVSFAQSKFMGNIYRGNSIGNDSLGTLKTLSNIELSDMVITHKMIIKQKPTVVVMGSFDKKEVLFQLNETVGQLKLSKTEWDFPKFEKVNQNDKLQLLDRELDQTHLFYGTLLPGRGSGHYETIMVSTAILGAGFGSLAHQKIRDEMKLAYSANARLDNTFNVSAFFIYAGINKEKLEAVIEESNKLFVDVANGKFKKRDLERAKNYLIGSQMVRAESVGNKTALQASYLLYEAKPITFAELRENIFAVTVDDIREVFSKVDLKERYLTIIGANKANKANLTE</sequence>
<feature type="domain" description="Peptidase M16 N-terminal" evidence="2">
    <location>
        <begin position="23"/>
        <end position="161"/>
    </location>
</feature>
<dbReference type="InterPro" id="IPR011765">
    <property type="entry name" value="Pept_M16_N"/>
</dbReference>
<dbReference type="PANTHER" id="PTHR11851:SF49">
    <property type="entry name" value="MITOCHONDRIAL-PROCESSING PEPTIDASE SUBUNIT ALPHA"/>
    <property type="match status" value="1"/>
</dbReference>